<sequence>MSKFMAQPLNRKTSALKMYHEFWTFGTLIQFLGFSLLKIGKLGTPTVHASGGCSMAELQNYDHGIAKVDKRVLVKSWMMLFCDGSDLILIYGVCLSNHCLRREENGRHIFP</sequence>
<reference evidence="1" key="1">
    <citation type="submission" date="2023-05" db="EMBL/GenBank/DDBJ databases">
        <title>Nepenthes gracilis genome sequencing.</title>
        <authorList>
            <person name="Fukushima K."/>
        </authorList>
    </citation>
    <scope>NUCLEOTIDE SEQUENCE</scope>
    <source>
        <strain evidence="1">SING2019-196</strain>
    </source>
</reference>
<organism evidence="1 2">
    <name type="scientific">Nepenthes gracilis</name>
    <name type="common">Slender pitcher plant</name>
    <dbReference type="NCBI Taxonomy" id="150966"/>
    <lineage>
        <taxon>Eukaryota</taxon>
        <taxon>Viridiplantae</taxon>
        <taxon>Streptophyta</taxon>
        <taxon>Embryophyta</taxon>
        <taxon>Tracheophyta</taxon>
        <taxon>Spermatophyta</taxon>
        <taxon>Magnoliopsida</taxon>
        <taxon>eudicotyledons</taxon>
        <taxon>Gunneridae</taxon>
        <taxon>Pentapetalae</taxon>
        <taxon>Caryophyllales</taxon>
        <taxon>Nepenthaceae</taxon>
        <taxon>Nepenthes</taxon>
    </lineage>
</organism>
<accession>A0AAD3P845</accession>
<evidence type="ECO:0000313" key="2">
    <source>
        <dbReference type="Proteomes" id="UP001279734"/>
    </source>
</evidence>
<protein>
    <submittedName>
        <fullName evidence="1">Uncharacterized protein</fullName>
    </submittedName>
</protein>
<keyword evidence="2" id="KW-1185">Reference proteome</keyword>
<gene>
    <name evidence="1" type="ORF">Nepgr_001952</name>
</gene>
<comment type="caution">
    <text evidence="1">The sequence shown here is derived from an EMBL/GenBank/DDBJ whole genome shotgun (WGS) entry which is preliminary data.</text>
</comment>
<name>A0AAD3P845_NEPGR</name>
<dbReference type="Proteomes" id="UP001279734">
    <property type="component" value="Unassembled WGS sequence"/>
</dbReference>
<proteinExistence type="predicted"/>
<dbReference type="EMBL" id="BSYO01000002">
    <property type="protein sequence ID" value="GMH00113.1"/>
    <property type="molecule type" value="Genomic_DNA"/>
</dbReference>
<evidence type="ECO:0000313" key="1">
    <source>
        <dbReference type="EMBL" id="GMH00113.1"/>
    </source>
</evidence>
<dbReference type="AlphaFoldDB" id="A0AAD3P845"/>